<dbReference type="InterPro" id="IPR014729">
    <property type="entry name" value="Rossmann-like_a/b/a_fold"/>
</dbReference>
<reference evidence="3 4" key="1">
    <citation type="submission" date="2018-08" db="EMBL/GenBank/DDBJ databases">
        <title>Genome sequence of strict halophilic Halobacillus trueperi SS1 isolated from Lunsu, a salty water body of North West Himalayas.</title>
        <authorList>
            <person name="Gupta S."/>
            <person name="Sharma P."/>
            <person name="Dev K."/>
            <person name="Baumler D."/>
            <person name="Sourirajan A."/>
        </authorList>
    </citation>
    <scope>NUCLEOTIDE SEQUENCE [LARGE SCALE GENOMIC DNA]</scope>
    <source>
        <strain evidence="3 4">SS1</strain>
    </source>
</reference>
<evidence type="ECO:0000256" key="1">
    <source>
        <dbReference type="ARBA" id="ARBA00008791"/>
    </source>
</evidence>
<dbReference type="Proteomes" id="UP000257032">
    <property type="component" value="Unassembled WGS sequence"/>
</dbReference>
<dbReference type="SUPFAM" id="SSF52402">
    <property type="entry name" value="Adenine nucleotide alpha hydrolases-like"/>
    <property type="match status" value="1"/>
</dbReference>
<accession>A0A3D8VL04</accession>
<sequence>MFKKILLATDGSEHSSRAIDQALKMAGPYKDQLTLDLIYVVDGSSSKEDVLKYGDPHTATIKRKEKFFDTLSYIEEKGVKTDVIILHGEPAKEITEYANENDYDCVVIGSRGRNKFQTFILGSVSHKIVKYVQVPVMVVK</sequence>
<comment type="caution">
    <text evidence="3">The sequence shown here is derived from an EMBL/GenBank/DDBJ whole genome shotgun (WGS) entry which is preliminary data.</text>
</comment>
<proteinExistence type="inferred from homology"/>
<dbReference type="RefSeq" id="WP_115894659.1">
    <property type="nucleotide sequence ID" value="NZ_QTLC01000051.1"/>
</dbReference>
<evidence type="ECO:0000259" key="2">
    <source>
        <dbReference type="Pfam" id="PF00582"/>
    </source>
</evidence>
<dbReference type="EMBL" id="QTLC01000051">
    <property type="protein sequence ID" value="RDY70060.1"/>
    <property type="molecule type" value="Genomic_DNA"/>
</dbReference>
<dbReference type="Gene3D" id="3.40.50.620">
    <property type="entry name" value="HUPs"/>
    <property type="match status" value="1"/>
</dbReference>
<evidence type="ECO:0000313" key="4">
    <source>
        <dbReference type="Proteomes" id="UP000257032"/>
    </source>
</evidence>
<name>A0A3D8VL04_9BACI</name>
<dbReference type="Pfam" id="PF00582">
    <property type="entry name" value="Usp"/>
    <property type="match status" value="1"/>
</dbReference>
<dbReference type="InterPro" id="IPR006016">
    <property type="entry name" value="UspA"/>
</dbReference>
<organism evidence="3 4">
    <name type="scientific">Halobacillus trueperi</name>
    <dbReference type="NCBI Taxonomy" id="156205"/>
    <lineage>
        <taxon>Bacteria</taxon>
        <taxon>Bacillati</taxon>
        <taxon>Bacillota</taxon>
        <taxon>Bacilli</taxon>
        <taxon>Bacillales</taxon>
        <taxon>Bacillaceae</taxon>
        <taxon>Halobacillus</taxon>
    </lineage>
</organism>
<dbReference type="PANTHER" id="PTHR46268:SF6">
    <property type="entry name" value="UNIVERSAL STRESS PROTEIN UP12"/>
    <property type="match status" value="1"/>
</dbReference>
<dbReference type="CDD" id="cd00293">
    <property type="entry name" value="USP-like"/>
    <property type="match status" value="1"/>
</dbReference>
<protein>
    <submittedName>
        <fullName evidence="3">Universal stress protein</fullName>
    </submittedName>
</protein>
<gene>
    <name evidence="3" type="ORF">DXT76_15150</name>
</gene>
<comment type="similarity">
    <text evidence="1">Belongs to the universal stress protein A family.</text>
</comment>
<dbReference type="AlphaFoldDB" id="A0A3D8VL04"/>
<evidence type="ECO:0000313" key="3">
    <source>
        <dbReference type="EMBL" id="RDY70060.1"/>
    </source>
</evidence>
<feature type="domain" description="UspA" evidence="2">
    <location>
        <begin position="1"/>
        <end position="140"/>
    </location>
</feature>
<dbReference type="InterPro" id="IPR006015">
    <property type="entry name" value="Universal_stress_UspA"/>
</dbReference>
<dbReference type="PRINTS" id="PR01438">
    <property type="entry name" value="UNVRSLSTRESS"/>
</dbReference>
<dbReference type="PANTHER" id="PTHR46268">
    <property type="entry name" value="STRESS RESPONSE PROTEIN NHAX"/>
    <property type="match status" value="1"/>
</dbReference>